<name>A0A3M9XSD6_9HYPH</name>
<proteinExistence type="predicted"/>
<sequence>MLRAGNVDMLNCKLAQGANRQRRRRASIENRWAAKQRPSPPKRFSYRRRDGPFDRSAARIMQLRRWR</sequence>
<comment type="caution">
    <text evidence="2">The sequence shown here is derived from an EMBL/GenBank/DDBJ whole genome shotgun (WGS) entry which is preliminary data.</text>
</comment>
<dbReference type="AlphaFoldDB" id="A0A3M9XSD6"/>
<organism evidence="2 3">
    <name type="scientific">Methylocystis hirsuta</name>
    <dbReference type="NCBI Taxonomy" id="369798"/>
    <lineage>
        <taxon>Bacteria</taxon>
        <taxon>Pseudomonadati</taxon>
        <taxon>Pseudomonadota</taxon>
        <taxon>Alphaproteobacteria</taxon>
        <taxon>Hyphomicrobiales</taxon>
        <taxon>Methylocystaceae</taxon>
        <taxon>Methylocystis</taxon>
    </lineage>
</organism>
<accession>A0A3M9XSD6</accession>
<evidence type="ECO:0000313" key="3">
    <source>
        <dbReference type="Proteomes" id="UP000268623"/>
    </source>
</evidence>
<keyword evidence="3" id="KW-1185">Reference proteome</keyword>
<evidence type="ECO:0000256" key="1">
    <source>
        <dbReference type="SAM" id="MobiDB-lite"/>
    </source>
</evidence>
<dbReference type="EMBL" id="QWDD01000001">
    <property type="protein sequence ID" value="RNJ50755.1"/>
    <property type="molecule type" value="Genomic_DNA"/>
</dbReference>
<evidence type="ECO:0000313" key="2">
    <source>
        <dbReference type="EMBL" id="RNJ50755.1"/>
    </source>
</evidence>
<reference evidence="2 3" key="1">
    <citation type="submission" date="2018-08" db="EMBL/GenBank/DDBJ databases">
        <title>Genome sequence of Methylocystis hirsuta CSC1, a methanotroph able to accumulate PHAs.</title>
        <authorList>
            <person name="Bordel S."/>
            <person name="Rodriguez E."/>
            <person name="Gancedo J."/>
            <person name="Munoz R."/>
        </authorList>
    </citation>
    <scope>NUCLEOTIDE SEQUENCE [LARGE SCALE GENOMIC DNA]</scope>
    <source>
        <strain evidence="2 3">CSC1</strain>
    </source>
</reference>
<feature type="region of interest" description="Disordered" evidence="1">
    <location>
        <begin position="17"/>
        <end position="50"/>
    </location>
</feature>
<protein>
    <submittedName>
        <fullName evidence="2">Uncharacterized protein</fullName>
    </submittedName>
</protein>
<dbReference type="Proteomes" id="UP000268623">
    <property type="component" value="Unassembled WGS sequence"/>
</dbReference>
<gene>
    <name evidence="2" type="ORF">D1O30_15335</name>
</gene>